<protein>
    <submittedName>
        <fullName evidence="2">Uncharacterized protein</fullName>
    </submittedName>
</protein>
<evidence type="ECO:0000256" key="1">
    <source>
        <dbReference type="SAM" id="MobiDB-lite"/>
    </source>
</evidence>
<dbReference type="Gene3D" id="1.20.1420.10">
    <property type="entry name" value="Talin, central domain"/>
    <property type="match status" value="1"/>
</dbReference>
<dbReference type="AlphaFoldDB" id="A0A8S4AAT7"/>
<keyword evidence="3" id="KW-1185">Reference proteome</keyword>
<name>A0A8S4AAT7_9EUPU</name>
<comment type="caution">
    <text evidence="2">The sequence shown here is derived from an EMBL/GenBank/DDBJ whole genome shotgun (WGS) entry which is preliminary data.</text>
</comment>
<evidence type="ECO:0000313" key="3">
    <source>
        <dbReference type="Proteomes" id="UP000678393"/>
    </source>
</evidence>
<dbReference type="EMBL" id="CAJHNH020008581">
    <property type="protein sequence ID" value="CAG5136862.1"/>
    <property type="molecule type" value="Genomic_DNA"/>
</dbReference>
<dbReference type="OrthoDB" id="6154435at2759"/>
<feature type="region of interest" description="Disordered" evidence="1">
    <location>
        <begin position="1"/>
        <end position="49"/>
    </location>
</feature>
<feature type="non-terminal residue" evidence="2">
    <location>
        <position position="454"/>
    </location>
</feature>
<evidence type="ECO:0000313" key="2">
    <source>
        <dbReference type="EMBL" id="CAG5136862.1"/>
    </source>
</evidence>
<feature type="compositionally biased region" description="Polar residues" evidence="1">
    <location>
        <begin position="9"/>
        <end position="18"/>
    </location>
</feature>
<dbReference type="Proteomes" id="UP000678393">
    <property type="component" value="Unassembled WGS sequence"/>
</dbReference>
<accession>A0A8S4AAT7</accession>
<reference evidence="2" key="1">
    <citation type="submission" date="2021-04" db="EMBL/GenBank/DDBJ databases">
        <authorList>
            <consortium name="Molecular Ecology Group"/>
        </authorList>
    </citation>
    <scope>NUCLEOTIDE SEQUENCE</scope>
</reference>
<proteinExistence type="predicted"/>
<gene>
    <name evidence="2" type="ORF">CUNI_LOCUS22420</name>
</gene>
<feature type="region of interest" description="Disordered" evidence="1">
    <location>
        <begin position="247"/>
        <end position="269"/>
    </location>
</feature>
<sequence length="454" mass="50521">TAKEDVESKNNQTINSNSDSKDDEEQTKTRNSGPIKALPPETRGDDDNKMVLSRFLSVDSERSSGYQQHTQISKDDSLMTPAKEKVHTNPYATMKIWRPTSTVVGTTSKSNENVYHSFTNFDALRMNSDPEWEVKKERITAAGNNRSLLNQELSYHRSYGHSLDRNRLGMDQISRRDNPAHVLKTAFSSFNGYDELPADYSRDNSPTSIFRRVSFREEITTGISQHNEDANGSPITTAETLFLLSSPPSTTSPCVNSDSQPPSVKETKHDTSFQVVSDGTTNSVKLVLSHSYSEIDLVGKDIERLLAELKLTMDSLLTSRIDKNQGQLSMCLSELQVQTKQFIQEAKMVVSSASHSHELMVQQLNSAVHTLAHVFLHGQAAMLLMILPDRAKHMGFQIIKAANSFKSTVSAANLALGKSLSDPNMKYLMRQAQNLATLLASLMSTIKEVQMELS</sequence>
<organism evidence="2 3">
    <name type="scientific">Candidula unifasciata</name>
    <dbReference type="NCBI Taxonomy" id="100452"/>
    <lineage>
        <taxon>Eukaryota</taxon>
        <taxon>Metazoa</taxon>
        <taxon>Spiralia</taxon>
        <taxon>Lophotrochozoa</taxon>
        <taxon>Mollusca</taxon>
        <taxon>Gastropoda</taxon>
        <taxon>Heterobranchia</taxon>
        <taxon>Euthyneura</taxon>
        <taxon>Panpulmonata</taxon>
        <taxon>Eupulmonata</taxon>
        <taxon>Stylommatophora</taxon>
        <taxon>Helicina</taxon>
        <taxon>Helicoidea</taxon>
        <taxon>Geomitridae</taxon>
        <taxon>Candidula</taxon>
    </lineage>
</organism>